<reference evidence="1" key="1">
    <citation type="journal article" date="2017" name="Nature">
        <title>The sunflower genome provides insights into oil metabolism, flowering and Asterid evolution.</title>
        <authorList>
            <person name="Badouin H."/>
            <person name="Gouzy J."/>
            <person name="Grassa C.J."/>
            <person name="Murat F."/>
            <person name="Staton S.E."/>
            <person name="Cottret L."/>
            <person name="Lelandais-Briere C."/>
            <person name="Owens G.L."/>
            <person name="Carrere S."/>
            <person name="Mayjonade B."/>
            <person name="Legrand L."/>
            <person name="Gill N."/>
            <person name="Kane N.C."/>
            <person name="Bowers J.E."/>
            <person name="Hubner S."/>
            <person name="Bellec A."/>
            <person name="Berard A."/>
            <person name="Berges H."/>
            <person name="Blanchet N."/>
            <person name="Boniface M.C."/>
            <person name="Brunel D."/>
            <person name="Catrice O."/>
            <person name="Chaidir N."/>
            <person name="Claudel C."/>
            <person name="Donnadieu C."/>
            <person name="Faraut T."/>
            <person name="Fievet G."/>
            <person name="Helmstetter N."/>
            <person name="King M."/>
            <person name="Knapp S.J."/>
            <person name="Lai Z."/>
            <person name="Le Paslier M.C."/>
            <person name="Lippi Y."/>
            <person name="Lorenzon L."/>
            <person name="Mandel J.R."/>
            <person name="Marage G."/>
            <person name="Marchand G."/>
            <person name="Marquand E."/>
            <person name="Bret-Mestries E."/>
            <person name="Morien E."/>
            <person name="Nambeesan S."/>
            <person name="Nguyen T."/>
            <person name="Pegot-Espagnet P."/>
            <person name="Pouilly N."/>
            <person name="Raftis F."/>
            <person name="Sallet E."/>
            <person name="Schiex T."/>
            <person name="Thomas J."/>
            <person name="Vandecasteele C."/>
            <person name="Vares D."/>
            <person name="Vear F."/>
            <person name="Vautrin S."/>
            <person name="Crespi M."/>
            <person name="Mangin B."/>
            <person name="Burke J.M."/>
            <person name="Salse J."/>
            <person name="Munos S."/>
            <person name="Vincourt P."/>
            <person name="Rieseberg L.H."/>
            <person name="Langlade N.B."/>
        </authorList>
    </citation>
    <scope>NUCLEOTIDE SEQUENCE</scope>
    <source>
        <tissue evidence="1">Leaves</tissue>
    </source>
</reference>
<comment type="caution">
    <text evidence="1">The sequence shown here is derived from an EMBL/GenBank/DDBJ whole genome shotgun (WGS) entry which is preliminary data.</text>
</comment>
<evidence type="ECO:0000313" key="1">
    <source>
        <dbReference type="EMBL" id="KAF5759304.1"/>
    </source>
</evidence>
<dbReference type="Gramene" id="mRNA:HanXRQr2_Chr16g0739641">
    <property type="protein sequence ID" value="mRNA:HanXRQr2_Chr16g0739641"/>
    <property type="gene ID" value="HanXRQr2_Chr16g0739641"/>
</dbReference>
<evidence type="ECO:0000313" key="2">
    <source>
        <dbReference type="Proteomes" id="UP000215914"/>
    </source>
</evidence>
<dbReference type="Proteomes" id="UP000215914">
    <property type="component" value="Unassembled WGS sequence"/>
</dbReference>
<keyword evidence="2" id="KW-1185">Reference proteome</keyword>
<dbReference type="EMBL" id="MNCJ02000331">
    <property type="protein sequence ID" value="KAF5759304.1"/>
    <property type="molecule type" value="Genomic_DNA"/>
</dbReference>
<sequence>MCNRGVAVIANSVLNATELDQAVAALTDVARAVGHHGGYLEYAQHVEEALGQLFGTRRCSVIDQADGMLSRAEEVYDHLSLPVM</sequence>
<accession>A0A9K3DRA1</accession>
<organism evidence="1 2">
    <name type="scientific">Helianthus annuus</name>
    <name type="common">Common sunflower</name>
    <dbReference type="NCBI Taxonomy" id="4232"/>
    <lineage>
        <taxon>Eukaryota</taxon>
        <taxon>Viridiplantae</taxon>
        <taxon>Streptophyta</taxon>
        <taxon>Embryophyta</taxon>
        <taxon>Tracheophyta</taxon>
        <taxon>Spermatophyta</taxon>
        <taxon>Magnoliopsida</taxon>
        <taxon>eudicotyledons</taxon>
        <taxon>Gunneridae</taxon>
        <taxon>Pentapetalae</taxon>
        <taxon>asterids</taxon>
        <taxon>campanulids</taxon>
        <taxon>Asterales</taxon>
        <taxon>Asteraceae</taxon>
        <taxon>Asteroideae</taxon>
        <taxon>Heliantheae alliance</taxon>
        <taxon>Heliantheae</taxon>
        <taxon>Helianthus</taxon>
    </lineage>
</organism>
<reference evidence="1" key="2">
    <citation type="submission" date="2020-06" db="EMBL/GenBank/DDBJ databases">
        <title>Helianthus annuus Genome sequencing and assembly Release 2.</title>
        <authorList>
            <person name="Gouzy J."/>
            <person name="Langlade N."/>
            <person name="Munos S."/>
        </authorList>
    </citation>
    <scope>NUCLEOTIDE SEQUENCE</scope>
    <source>
        <tissue evidence="1">Leaves</tissue>
    </source>
</reference>
<proteinExistence type="predicted"/>
<gene>
    <name evidence="1" type="ORF">HanXRQr2_Chr16g0739641</name>
</gene>
<name>A0A9K3DRA1_HELAN</name>
<protein>
    <submittedName>
        <fullName evidence="1">Uncharacterized protein</fullName>
    </submittedName>
</protein>
<dbReference type="AlphaFoldDB" id="A0A9K3DRA1"/>